<dbReference type="OrthoDB" id="3388at2759"/>
<accession>A0A9X0AS61</accession>
<keyword evidence="4" id="KW-0963">Cytoplasm</keyword>
<evidence type="ECO:0000256" key="1">
    <source>
        <dbReference type="ARBA" id="ARBA00000032"/>
    </source>
</evidence>
<feature type="domain" description="Phosphotyrosine protein phosphatase I" evidence="9">
    <location>
        <begin position="77"/>
        <end position="228"/>
    </location>
</feature>
<dbReference type="Proteomes" id="UP001152300">
    <property type="component" value="Unassembled WGS sequence"/>
</dbReference>
<dbReference type="InterPro" id="IPR002115">
    <property type="entry name" value="Tyr_Pase_low_mol_wt_mml"/>
</dbReference>
<gene>
    <name evidence="10" type="ORF">OCU04_004822</name>
</gene>
<dbReference type="PANTHER" id="PTHR11717">
    <property type="entry name" value="LOW MOLECULAR WEIGHT PROTEIN TYROSINE PHOSPHATASE"/>
    <property type="match status" value="1"/>
</dbReference>
<evidence type="ECO:0000313" key="10">
    <source>
        <dbReference type="EMBL" id="KAJ8067478.1"/>
    </source>
</evidence>
<comment type="caution">
    <text evidence="10">The sequence shown here is derived from an EMBL/GenBank/DDBJ whole genome shotgun (WGS) entry which is preliminary data.</text>
</comment>
<dbReference type="PRINTS" id="PR00719">
    <property type="entry name" value="LMWPTPASE"/>
</dbReference>
<organism evidence="10 11">
    <name type="scientific">Sclerotinia nivalis</name>
    <dbReference type="NCBI Taxonomy" id="352851"/>
    <lineage>
        <taxon>Eukaryota</taxon>
        <taxon>Fungi</taxon>
        <taxon>Dikarya</taxon>
        <taxon>Ascomycota</taxon>
        <taxon>Pezizomycotina</taxon>
        <taxon>Leotiomycetes</taxon>
        <taxon>Helotiales</taxon>
        <taxon>Sclerotiniaceae</taxon>
        <taxon>Sclerotinia</taxon>
    </lineage>
</organism>
<feature type="active site" evidence="8">
    <location>
        <position position="89"/>
    </location>
</feature>
<dbReference type="SUPFAM" id="SSF52788">
    <property type="entry name" value="Phosphotyrosine protein phosphatases I"/>
    <property type="match status" value="1"/>
</dbReference>
<dbReference type="CDD" id="cd16343">
    <property type="entry name" value="LMWPTP"/>
    <property type="match status" value="1"/>
</dbReference>
<dbReference type="GO" id="GO:0005737">
    <property type="term" value="C:cytoplasm"/>
    <property type="evidence" value="ECO:0007669"/>
    <property type="project" value="UniProtKB-SubCell"/>
</dbReference>
<name>A0A9X0AS61_9HELO</name>
<comment type="similarity">
    <text evidence="3">Belongs to the low molecular weight phosphotyrosine protein phosphatase family.</text>
</comment>
<evidence type="ECO:0000256" key="4">
    <source>
        <dbReference type="ARBA" id="ARBA00022490"/>
    </source>
</evidence>
<dbReference type="InterPro" id="IPR017867">
    <property type="entry name" value="Tyr_phospatase_low_mol_wt"/>
</dbReference>
<dbReference type="FunFam" id="3.40.50.2300:FF:000105">
    <property type="entry name" value="Low molecular weight phosphotyrosine protein"/>
    <property type="match status" value="1"/>
</dbReference>
<feature type="active site" description="Nucleophile" evidence="8">
    <location>
        <position position="83"/>
    </location>
</feature>
<proteinExistence type="inferred from homology"/>
<dbReference type="AlphaFoldDB" id="A0A9X0AS61"/>
<keyword evidence="6" id="KW-0904">Protein phosphatase</keyword>
<comment type="catalytic activity">
    <reaction evidence="7">
        <text>O-phospho-L-tyrosyl-[protein] + H2O = L-tyrosyl-[protein] + phosphate</text>
        <dbReference type="Rhea" id="RHEA:10684"/>
        <dbReference type="Rhea" id="RHEA-COMP:10136"/>
        <dbReference type="Rhea" id="RHEA-COMP:20101"/>
        <dbReference type="ChEBI" id="CHEBI:15377"/>
        <dbReference type="ChEBI" id="CHEBI:43474"/>
        <dbReference type="ChEBI" id="CHEBI:46858"/>
        <dbReference type="ChEBI" id="CHEBI:61978"/>
        <dbReference type="EC" id="3.1.3.48"/>
    </reaction>
</comment>
<evidence type="ECO:0000256" key="5">
    <source>
        <dbReference type="ARBA" id="ARBA00022801"/>
    </source>
</evidence>
<evidence type="ECO:0000256" key="2">
    <source>
        <dbReference type="ARBA" id="ARBA00004496"/>
    </source>
</evidence>
<dbReference type="GO" id="GO:0003993">
    <property type="term" value="F:acid phosphatase activity"/>
    <property type="evidence" value="ECO:0007669"/>
    <property type="project" value="UniProtKB-EC"/>
</dbReference>
<evidence type="ECO:0000256" key="8">
    <source>
        <dbReference type="PIRSR" id="PIRSR617867-1"/>
    </source>
</evidence>
<keyword evidence="5" id="KW-0378">Hydrolase</keyword>
<evidence type="ECO:0000256" key="6">
    <source>
        <dbReference type="ARBA" id="ARBA00022912"/>
    </source>
</evidence>
<dbReference type="InterPro" id="IPR036196">
    <property type="entry name" value="Ptyr_pPase_sf"/>
</dbReference>
<dbReference type="Gene3D" id="3.40.50.2300">
    <property type="match status" value="1"/>
</dbReference>
<dbReference type="PRINTS" id="PR00720">
    <property type="entry name" value="MAMMALPTPASE"/>
</dbReference>
<dbReference type="InterPro" id="IPR050438">
    <property type="entry name" value="LMW_PTPase"/>
</dbReference>
<evidence type="ECO:0000256" key="3">
    <source>
        <dbReference type="ARBA" id="ARBA00011063"/>
    </source>
</evidence>
<comment type="catalytic activity">
    <reaction evidence="1">
        <text>a phosphate monoester + H2O = an alcohol + phosphate</text>
        <dbReference type="Rhea" id="RHEA:15017"/>
        <dbReference type="ChEBI" id="CHEBI:15377"/>
        <dbReference type="ChEBI" id="CHEBI:30879"/>
        <dbReference type="ChEBI" id="CHEBI:43474"/>
        <dbReference type="ChEBI" id="CHEBI:67140"/>
        <dbReference type="EC" id="3.1.3.2"/>
    </reaction>
</comment>
<sequence length="235" mass="26118">MIGEWNGLLVGIIEERCRDRKIRIGFQLPTSRGCRSSPISDSFFFKLTRGILPNTSQEQVKVLPKSNKLPKMSTEKISILFVCLGNICRSTMAEGIFSSMTSKGPYASLISTVDSCGTAAYHTGSSPDSRTMATLRENGIGDYKHKARKVSLNDFKNFDYIFAMDSDNLEDLLSLGRRTEGKAKVMLFGEYAGGSEPEEVDDPYYGGNDGFKAAYEQCTRFSKNFLKATFPDVEK</sequence>
<comment type="subcellular location">
    <subcellularLocation>
        <location evidence="2">Cytoplasm</location>
    </subcellularLocation>
</comment>
<feature type="active site" description="Proton donor" evidence="8">
    <location>
        <position position="202"/>
    </location>
</feature>
<dbReference type="PANTHER" id="PTHR11717:SF7">
    <property type="entry name" value="LOW MOLECULAR WEIGHT PHOSPHOTYROSINE PROTEIN PHOSPHATASE"/>
    <property type="match status" value="1"/>
</dbReference>
<dbReference type="Pfam" id="PF01451">
    <property type="entry name" value="LMWPc"/>
    <property type="match status" value="1"/>
</dbReference>
<dbReference type="SMART" id="SM00226">
    <property type="entry name" value="LMWPc"/>
    <property type="match status" value="1"/>
</dbReference>
<evidence type="ECO:0000256" key="7">
    <source>
        <dbReference type="ARBA" id="ARBA00051722"/>
    </source>
</evidence>
<evidence type="ECO:0000259" key="9">
    <source>
        <dbReference type="SMART" id="SM00226"/>
    </source>
</evidence>
<protein>
    <recommendedName>
        <fullName evidence="9">Phosphotyrosine protein phosphatase I domain-containing protein</fullName>
    </recommendedName>
</protein>
<reference evidence="10" key="1">
    <citation type="submission" date="2022-11" db="EMBL/GenBank/DDBJ databases">
        <title>Genome Resource of Sclerotinia nivalis Strain SnTB1, a Plant Pathogen Isolated from American Ginseng.</title>
        <authorList>
            <person name="Fan S."/>
        </authorList>
    </citation>
    <scope>NUCLEOTIDE SEQUENCE</scope>
    <source>
        <strain evidence="10">SnTB1</strain>
    </source>
</reference>
<evidence type="ECO:0000313" key="11">
    <source>
        <dbReference type="Proteomes" id="UP001152300"/>
    </source>
</evidence>
<dbReference type="GO" id="GO:0004726">
    <property type="term" value="F:non-membrane spanning protein tyrosine phosphatase activity"/>
    <property type="evidence" value="ECO:0007669"/>
    <property type="project" value="InterPro"/>
</dbReference>
<keyword evidence="11" id="KW-1185">Reference proteome</keyword>
<dbReference type="InterPro" id="IPR023485">
    <property type="entry name" value="Ptyr_pPase"/>
</dbReference>
<dbReference type="EMBL" id="JAPEIS010000004">
    <property type="protein sequence ID" value="KAJ8067478.1"/>
    <property type="molecule type" value="Genomic_DNA"/>
</dbReference>